<reference evidence="2 3" key="1">
    <citation type="submission" date="2016-05" db="EMBL/GenBank/DDBJ databases">
        <title>Compelete Genome Sequence of Bacteriochlorophyll-Synthesizing Bacterium Porphyrobacter neustonensis DSM 9434.</title>
        <authorList>
            <person name="Shi X.-L."/>
            <person name="Wu Y.-H."/>
            <person name="Cheng H."/>
            <person name="Xu L."/>
            <person name="Zhang X.-Q."/>
            <person name="Wang C.-S."/>
            <person name="Xu X.-W."/>
        </authorList>
    </citation>
    <scope>NUCLEOTIDE SEQUENCE [LARGE SCALE GENOMIC DNA]</scope>
    <source>
        <strain evidence="2 3">DSM 9434</strain>
    </source>
</reference>
<organism evidence="2 3">
    <name type="scientific">Erythrobacter neustonensis</name>
    <dbReference type="NCBI Taxonomy" id="1112"/>
    <lineage>
        <taxon>Bacteria</taxon>
        <taxon>Pseudomonadati</taxon>
        <taxon>Pseudomonadota</taxon>
        <taxon>Alphaproteobacteria</taxon>
        <taxon>Sphingomonadales</taxon>
        <taxon>Erythrobacteraceae</taxon>
        <taxon>Erythrobacter/Porphyrobacter group</taxon>
        <taxon>Erythrobacter</taxon>
    </lineage>
</organism>
<keyword evidence="3" id="KW-1185">Reference proteome</keyword>
<dbReference type="STRING" id="1112.A9D12_01690"/>
<gene>
    <name evidence="2" type="ORF">A9D12_01690</name>
</gene>
<evidence type="ECO:0000313" key="2">
    <source>
        <dbReference type="EMBL" id="ANK11866.1"/>
    </source>
</evidence>
<dbReference type="RefSeq" id="WP_068349175.1">
    <property type="nucleotide sequence ID" value="NZ_CP016033.1"/>
</dbReference>
<dbReference type="Proteomes" id="UP000078263">
    <property type="component" value="Chromosome"/>
</dbReference>
<evidence type="ECO:0000256" key="1">
    <source>
        <dbReference type="SAM" id="SignalP"/>
    </source>
</evidence>
<accession>A0A192D1M2</accession>
<feature type="chain" id="PRO_5008251641" evidence="1">
    <location>
        <begin position="24"/>
        <end position="98"/>
    </location>
</feature>
<dbReference type="EMBL" id="CP016033">
    <property type="protein sequence ID" value="ANK11866.1"/>
    <property type="molecule type" value="Genomic_DNA"/>
</dbReference>
<dbReference type="OrthoDB" id="7595434at2"/>
<proteinExistence type="predicted"/>
<sequence length="98" mass="10456">MKLRLAIGLGGLHLSLLSALAFASMGAPAMAQGQNEAAVKKPSGGVACPSGWRSVPGNTSMCEPHESKAPLIYAKKDKETCADGYYEVYRLWCSTRRP</sequence>
<name>A0A192D1M2_9SPHN</name>
<keyword evidence="1" id="KW-0732">Signal</keyword>
<protein>
    <submittedName>
        <fullName evidence="2">Uncharacterized protein</fullName>
    </submittedName>
</protein>
<dbReference type="AlphaFoldDB" id="A0A192D1M2"/>
<dbReference type="KEGG" id="pns:A9D12_01690"/>
<feature type="signal peptide" evidence="1">
    <location>
        <begin position="1"/>
        <end position="23"/>
    </location>
</feature>
<evidence type="ECO:0000313" key="3">
    <source>
        <dbReference type="Proteomes" id="UP000078263"/>
    </source>
</evidence>